<dbReference type="GO" id="GO:0035539">
    <property type="term" value="F:8-oxo-7,8-dihydrodeoxyguanosine triphosphate pyrophosphatase activity"/>
    <property type="evidence" value="ECO:0007669"/>
    <property type="project" value="UniProtKB-EC"/>
</dbReference>
<dbReference type="InterPro" id="IPR000086">
    <property type="entry name" value="NUDIX_hydrolase_dom"/>
</dbReference>
<comment type="similarity">
    <text evidence="2">Belongs to the Nudix hydrolase family.</text>
</comment>
<evidence type="ECO:0000256" key="7">
    <source>
        <dbReference type="ARBA" id="ARBA00022801"/>
    </source>
</evidence>
<comment type="catalytic activity">
    <reaction evidence="10">
        <text>8-oxo-dGTP + H2O = 8-oxo-dGMP + diphosphate + H(+)</text>
        <dbReference type="Rhea" id="RHEA:31575"/>
        <dbReference type="ChEBI" id="CHEBI:15377"/>
        <dbReference type="ChEBI" id="CHEBI:15378"/>
        <dbReference type="ChEBI" id="CHEBI:33019"/>
        <dbReference type="ChEBI" id="CHEBI:63224"/>
        <dbReference type="ChEBI" id="CHEBI:77896"/>
        <dbReference type="EC" id="3.6.1.55"/>
    </reaction>
</comment>
<dbReference type="GO" id="GO:0008413">
    <property type="term" value="F:8-oxo-7,8-dihydroguanosine triphosphate pyrophosphatase activity"/>
    <property type="evidence" value="ECO:0007669"/>
    <property type="project" value="TreeGrafter"/>
</dbReference>
<keyword evidence="5" id="KW-0479">Metal-binding</keyword>
<keyword evidence="3" id="KW-0515">Mutator protein</keyword>
<gene>
    <name evidence="13" type="ORF">St703_25050</name>
</gene>
<keyword evidence="4" id="KW-0235">DNA replication</keyword>
<feature type="domain" description="Nudix hydrolase" evidence="12">
    <location>
        <begin position="1"/>
        <end position="134"/>
    </location>
</feature>
<dbReference type="GO" id="GO:0006260">
    <property type="term" value="P:DNA replication"/>
    <property type="evidence" value="ECO:0007669"/>
    <property type="project" value="UniProtKB-KW"/>
</dbReference>
<dbReference type="InterPro" id="IPR047127">
    <property type="entry name" value="MutT-like"/>
</dbReference>
<comment type="cofactor">
    <cofactor evidence="1">
        <name>Mg(2+)</name>
        <dbReference type="ChEBI" id="CHEBI:18420"/>
    </cofactor>
</comment>
<evidence type="ECO:0000256" key="2">
    <source>
        <dbReference type="ARBA" id="ARBA00005582"/>
    </source>
</evidence>
<evidence type="ECO:0000256" key="8">
    <source>
        <dbReference type="ARBA" id="ARBA00022842"/>
    </source>
</evidence>
<evidence type="ECO:0000256" key="11">
    <source>
        <dbReference type="ARBA" id="ARBA00038905"/>
    </source>
</evidence>
<evidence type="ECO:0000313" key="14">
    <source>
        <dbReference type="Proteomes" id="UP000326951"/>
    </source>
</evidence>
<evidence type="ECO:0000256" key="10">
    <source>
        <dbReference type="ARBA" id="ARBA00035861"/>
    </source>
</evidence>
<dbReference type="RefSeq" id="WP_152080713.1">
    <property type="nucleotide sequence ID" value="NZ_AP021853.1"/>
</dbReference>
<keyword evidence="6" id="KW-0227">DNA damage</keyword>
<evidence type="ECO:0000313" key="13">
    <source>
        <dbReference type="EMBL" id="BBN99800.1"/>
    </source>
</evidence>
<dbReference type="GO" id="GO:0046872">
    <property type="term" value="F:metal ion binding"/>
    <property type="evidence" value="ECO:0007669"/>
    <property type="project" value="UniProtKB-KW"/>
</dbReference>
<sequence>MFVVNVEAAINKNGKWLIIRRSEKEKHAAGLLSLVGGKVDQTDRSENVLENALKRELAEELNIKVFEFSYVKSESFVAGSGGMVIDIVFFCHYKSGELKAMSQDEVADIYWMTTKEVLEHPKAPDYLKAQIEAVDQWAKYRKK</sequence>
<dbReference type="EC" id="3.6.1.55" evidence="11"/>
<dbReference type="PANTHER" id="PTHR47707">
    <property type="entry name" value="8-OXO-DGTP DIPHOSPHATASE"/>
    <property type="match status" value="1"/>
</dbReference>
<evidence type="ECO:0000256" key="6">
    <source>
        <dbReference type="ARBA" id="ARBA00022763"/>
    </source>
</evidence>
<evidence type="ECO:0000259" key="12">
    <source>
        <dbReference type="PROSITE" id="PS51462"/>
    </source>
</evidence>
<evidence type="ECO:0000256" key="9">
    <source>
        <dbReference type="ARBA" id="ARBA00023204"/>
    </source>
</evidence>
<keyword evidence="8" id="KW-0460">Magnesium</keyword>
<evidence type="ECO:0000256" key="5">
    <source>
        <dbReference type="ARBA" id="ARBA00022723"/>
    </source>
</evidence>
<dbReference type="EMBL" id="AP021853">
    <property type="protein sequence ID" value="BBN99800.1"/>
    <property type="molecule type" value="Genomic_DNA"/>
</dbReference>
<dbReference type="Proteomes" id="UP000326951">
    <property type="component" value="Chromosome"/>
</dbReference>
<evidence type="ECO:0000256" key="3">
    <source>
        <dbReference type="ARBA" id="ARBA00022457"/>
    </source>
</evidence>
<dbReference type="PROSITE" id="PS51462">
    <property type="entry name" value="NUDIX"/>
    <property type="match status" value="1"/>
</dbReference>
<dbReference type="Gene3D" id="3.90.79.10">
    <property type="entry name" value="Nucleoside Triphosphate Pyrophosphohydrolase"/>
    <property type="match status" value="1"/>
</dbReference>
<dbReference type="GO" id="GO:0044716">
    <property type="term" value="F:8-oxo-GDP phosphatase activity"/>
    <property type="evidence" value="ECO:0007669"/>
    <property type="project" value="TreeGrafter"/>
</dbReference>
<dbReference type="PANTHER" id="PTHR47707:SF1">
    <property type="entry name" value="NUDIX HYDROLASE FAMILY PROTEIN"/>
    <property type="match status" value="1"/>
</dbReference>
<dbReference type="GO" id="GO:0044715">
    <property type="term" value="F:8-oxo-dGDP phosphatase activity"/>
    <property type="evidence" value="ECO:0007669"/>
    <property type="project" value="TreeGrafter"/>
</dbReference>
<protein>
    <recommendedName>
        <fullName evidence="11">8-oxo-dGTP diphosphatase</fullName>
        <ecNumber evidence="11">3.6.1.55</ecNumber>
    </recommendedName>
</protein>
<proteinExistence type="inferred from homology"/>
<organism evidence="13 14">
    <name type="scientific">Sporolactobacillus terrae</name>
    <dbReference type="NCBI Taxonomy" id="269673"/>
    <lineage>
        <taxon>Bacteria</taxon>
        <taxon>Bacillati</taxon>
        <taxon>Bacillota</taxon>
        <taxon>Bacilli</taxon>
        <taxon>Bacillales</taxon>
        <taxon>Sporolactobacillaceae</taxon>
        <taxon>Sporolactobacillus</taxon>
    </lineage>
</organism>
<keyword evidence="7" id="KW-0378">Hydrolase</keyword>
<dbReference type="AlphaFoldDB" id="A0A5K7X508"/>
<dbReference type="InterPro" id="IPR015797">
    <property type="entry name" value="NUDIX_hydrolase-like_dom_sf"/>
</dbReference>
<dbReference type="GO" id="GO:0006281">
    <property type="term" value="P:DNA repair"/>
    <property type="evidence" value="ECO:0007669"/>
    <property type="project" value="UniProtKB-KW"/>
</dbReference>
<evidence type="ECO:0000256" key="1">
    <source>
        <dbReference type="ARBA" id="ARBA00001946"/>
    </source>
</evidence>
<dbReference type="SUPFAM" id="SSF55811">
    <property type="entry name" value="Nudix"/>
    <property type="match status" value="1"/>
</dbReference>
<accession>A0A5K7X508</accession>
<keyword evidence="9" id="KW-0234">DNA repair</keyword>
<name>A0A5K7X508_9BACL</name>
<dbReference type="CDD" id="cd02883">
    <property type="entry name" value="NUDIX_Hydrolase"/>
    <property type="match status" value="1"/>
</dbReference>
<evidence type="ECO:0000256" key="4">
    <source>
        <dbReference type="ARBA" id="ARBA00022705"/>
    </source>
</evidence>
<dbReference type="Pfam" id="PF00293">
    <property type="entry name" value="NUDIX"/>
    <property type="match status" value="1"/>
</dbReference>
<reference evidence="13 14" key="1">
    <citation type="submission" date="2019-09" db="EMBL/GenBank/DDBJ databases">
        <title>Complete genome sequence of Sporolactobacillus terrae 70-3.</title>
        <authorList>
            <person name="Tanaka N."/>
            <person name="Shiwa Y."/>
            <person name="Fujita N."/>
            <person name="Tanasupawat S."/>
        </authorList>
    </citation>
    <scope>NUCLEOTIDE SEQUENCE [LARGE SCALE GENOMIC DNA]</scope>
    <source>
        <strain evidence="13 14">70-3</strain>
    </source>
</reference>